<name>A0ABR4HQ79_9EURO</name>
<organism evidence="4 5">
    <name type="scientific">Aspergillus granulosus</name>
    <dbReference type="NCBI Taxonomy" id="176169"/>
    <lineage>
        <taxon>Eukaryota</taxon>
        <taxon>Fungi</taxon>
        <taxon>Dikarya</taxon>
        <taxon>Ascomycota</taxon>
        <taxon>Pezizomycotina</taxon>
        <taxon>Eurotiomycetes</taxon>
        <taxon>Eurotiomycetidae</taxon>
        <taxon>Eurotiales</taxon>
        <taxon>Aspergillaceae</taxon>
        <taxon>Aspergillus</taxon>
        <taxon>Aspergillus subgen. Nidulantes</taxon>
    </lineage>
</organism>
<reference evidence="4 5" key="1">
    <citation type="submission" date="2024-07" db="EMBL/GenBank/DDBJ databases">
        <title>Section-level genome sequencing and comparative genomics of Aspergillus sections Usti and Cavernicolus.</title>
        <authorList>
            <consortium name="Lawrence Berkeley National Laboratory"/>
            <person name="Nybo J.L."/>
            <person name="Vesth T.C."/>
            <person name="Theobald S."/>
            <person name="Frisvad J.C."/>
            <person name="Larsen T.O."/>
            <person name="Kjaerboelling I."/>
            <person name="Rothschild-Mancinelli K."/>
            <person name="Lyhne E.K."/>
            <person name="Kogle M.E."/>
            <person name="Barry K."/>
            <person name="Clum A."/>
            <person name="Na H."/>
            <person name="Ledsgaard L."/>
            <person name="Lin J."/>
            <person name="Lipzen A."/>
            <person name="Kuo A."/>
            <person name="Riley R."/>
            <person name="Mondo S."/>
            <person name="Labutti K."/>
            <person name="Haridas S."/>
            <person name="Pangalinan J."/>
            <person name="Salamov A.A."/>
            <person name="Simmons B.A."/>
            <person name="Magnuson J.K."/>
            <person name="Chen J."/>
            <person name="Drula E."/>
            <person name="Henrissat B."/>
            <person name="Wiebenga A."/>
            <person name="Lubbers R.J."/>
            <person name="Gomes A.C."/>
            <person name="Makela M.R."/>
            <person name="Stajich J."/>
            <person name="Grigoriev I.V."/>
            <person name="Mortensen U.H."/>
            <person name="De Vries R.P."/>
            <person name="Baker S.E."/>
            <person name="Andersen M.R."/>
        </authorList>
    </citation>
    <scope>NUCLEOTIDE SEQUENCE [LARGE SCALE GENOMIC DNA]</scope>
    <source>
        <strain evidence="4 5">CBS 588.65</strain>
    </source>
</reference>
<dbReference type="Gene3D" id="3.40.50.720">
    <property type="entry name" value="NAD(P)-binding Rossmann-like Domain"/>
    <property type="match status" value="1"/>
</dbReference>
<evidence type="ECO:0000256" key="2">
    <source>
        <dbReference type="ARBA" id="ARBA00023002"/>
    </source>
</evidence>
<dbReference type="Proteomes" id="UP001610334">
    <property type="component" value="Unassembled WGS sequence"/>
</dbReference>
<evidence type="ECO:0000256" key="3">
    <source>
        <dbReference type="RuleBase" id="RU000363"/>
    </source>
</evidence>
<evidence type="ECO:0000313" key="5">
    <source>
        <dbReference type="Proteomes" id="UP001610334"/>
    </source>
</evidence>
<dbReference type="InterPro" id="IPR051911">
    <property type="entry name" value="SDR_oxidoreductase"/>
</dbReference>
<evidence type="ECO:0000313" key="4">
    <source>
        <dbReference type="EMBL" id="KAL2817651.1"/>
    </source>
</evidence>
<protein>
    <submittedName>
        <fullName evidence="4">Uncharacterized protein</fullName>
    </submittedName>
</protein>
<dbReference type="PRINTS" id="PR00081">
    <property type="entry name" value="GDHRDH"/>
</dbReference>
<accession>A0ABR4HQ79</accession>
<keyword evidence="2" id="KW-0560">Oxidoreductase</keyword>
<proteinExistence type="inferred from homology"/>
<dbReference type="CDD" id="cd05374">
    <property type="entry name" value="17beta-HSD-like_SDR_c"/>
    <property type="match status" value="1"/>
</dbReference>
<dbReference type="Pfam" id="PF00106">
    <property type="entry name" value="adh_short"/>
    <property type="match status" value="1"/>
</dbReference>
<dbReference type="InterPro" id="IPR002347">
    <property type="entry name" value="SDR_fam"/>
</dbReference>
<keyword evidence="5" id="KW-1185">Reference proteome</keyword>
<dbReference type="PRINTS" id="PR00080">
    <property type="entry name" value="SDRFAMILY"/>
</dbReference>
<dbReference type="SUPFAM" id="SSF51735">
    <property type="entry name" value="NAD(P)-binding Rossmann-fold domains"/>
    <property type="match status" value="1"/>
</dbReference>
<comment type="similarity">
    <text evidence="1 3">Belongs to the short-chain dehydrogenases/reductases (SDR) family.</text>
</comment>
<dbReference type="EMBL" id="JBFXLT010000017">
    <property type="protein sequence ID" value="KAL2817651.1"/>
    <property type="molecule type" value="Genomic_DNA"/>
</dbReference>
<dbReference type="PANTHER" id="PTHR43976:SF16">
    <property type="entry name" value="SHORT-CHAIN DEHYDROGENASE_REDUCTASE FAMILY PROTEIN"/>
    <property type="match status" value="1"/>
</dbReference>
<dbReference type="InterPro" id="IPR036291">
    <property type="entry name" value="NAD(P)-bd_dom_sf"/>
</dbReference>
<sequence length="284" mass="30135">MPLTWLITGCSTGLGYELAVYAARTGDTVIATSRNPSKLSSLVCRGVITKELDVSSQVKIQSLIDDILASHGQIDILVNNAAYLLEGAIEETSDEELLAQFDVNVFSQIRMLQAVLPSMRARRSGVIANIGSIGGWSGTPGAGFYCATKAAVGIYTEALKGELEPLGVKVTCIEPGYFRTNLLACGHKVSVANTIPELRETTKAVRDVLGKISQKQPGDPVKGARVIYEALTGTGSCLGRGLPARLPLGSDAIQIIGEDLERERGVLEEWKGVVTGTDCDDVGI</sequence>
<gene>
    <name evidence="4" type="ORF">BJX63DRAFT_440764</name>
</gene>
<dbReference type="PANTHER" id="PTHR43976">
    <property type="entry name" value="SHORT CHAIN DEHYDROGENASE"/>
    <property type="match status" value="1"/>
</dbReference>
<evidence type="ECO:0000256" key="1">
    <source>
        <dbReference type="ARBA" id="ARBA00006484"/>
    </source>
</evidence>
<comment type="caution">
    <text evidence="4">The sequence shown here is derived from an EMBL/GenBank/DDBJ whole genome shotgun (WGS) entry which is preliminary data.</text>
</comment>